<evidence type="ECO:0000313" key="8">
    <source>
        <dbReference type="Proteomes" id="UP001515480"/>
    </source>
</evidence>
<dbReference type="GO" id="GO:0000272">
    <property type="term" value="P:polysaccharide catabolic process"/>
    <property type="evidence" value="ECO:0007669"/>
    <property type="project" value="InterPro"/>
</dbReference>
<dbReference type="EMBL" id="JBGBPQ010000025">
    <property type="protein sequence ID" value="KAL1499578.1"/>
    <property type="molecule type" value="Genomic_DNA"/>
</dbReference>
<evidence type="ECO:0000259" key="5">
    <source>
        <dbReference type="Pfam" id="PF00150"/>
    </source>
</evidence>
<feature type="domain" description="Glycoside hydrolase family 5" evidence="5">
    <location>
        <begin position="134"/>
        <end position="317"/>
    </location>
</feature>
<comment type="caution">
    <text evidence="7">The sequence shown here is derived from an EMBL/GenBank/DDBJ whole genome shotgun (WGS) entry which is preliminary data.</text>
</comment>
<keyword evidence="3" id="KW-0326">Glycosidase</keyword>
<dbReference type="Gene3D" id="3.20.20.80">
    <property type="entry name" value="Glycosidases"/>
    <property type="match status" value="2"/>
</dbReference>
<keyword evidence="4" id="KW-0812">Transmembrane</keyword>
<evidence type="ECO:0000256" key="4">
    <source>
        <dbReference type="SAM" id="Phobius"/>
    </source>
</evidence>
<dbReference type="Pfam" id="PF18564">
    <property type="entry name" value="Glyco_hydro_5_C"/>
    <property type="match status" value="1"/>
</dbReference>
<accession>A0AB34II13</accession>
<dbReference type="InterPro" id="IPR018087">
    <property type="entry name" value="Glyco_hydro_5_CS"/>
</dbReference>
<reference evidence="7 8" key="1">
    <citation type="journal article" date="2024" name="Science">
        <title>Giant polyketide synthase enzymes in the biosynthesis of giant marine polyether toxins.</title>
        <authorList>
            <person name="Fallon T.R."/>
            <person name="Shende V.V."/>
            <person name="Wierzbicki I.H."/>
            <person name="Pendleton A.L."/>
            <person name="Watervoot N.F."/>
            <person name="Auber R.P."/>
            <person name="Gonzalez D.J."/>
            <person name="Wisecaver J.H."/>
            <person name="Moore B.S."/>
        </authorList>
    </citation>
    <scope>NUCLEOTIDE SEQUENCE [LARGE SCALE GENOMIC DNA]</scope>
    <source>
        <strain evidence="7 8">12B1</strain>
    </source>
</reference>
<dbReference type="AlphaFoldDB" id="A0AB34II13"/>
<evidence type="ECO:0000259" key="6">
    <source>
        <dbReference type="Pfam" id="PF18564"/>
    </source>
</evidence>
<gene>
    <name evidence="7" type="ORF">AB1Y20_011778</name>
</gene>
<protein>
    <submittedName>
        <fullName evidence="7">Uncharacterized protein</fullName>
    </submittedName>
</protein>
<dbReference type="PANTHER" id="PTHR31308:SF5">
    <property type="entry name" value="ERGOSTERYL-BETA-GLUCOSIDASE"/>
    <property type="match status" value="1"/>
</dbReference>
<sequence>MRWGVSMHEPEVWLSCLLAVAGVSAALLYELALSAFLLLLLALASYLVLRPPVHVMKGYGTLRGGTPAPICPPQGAVLIDRHAFKDEHGRTLLLRGVNLSGSSKLPSHPASAASTSIPAQGSTFYDHRNVSFVGRPFPLDQADEHFARLRLWGLTFLRLLVTWEAIEHRGPGMYDKEYMRYLLAIVRKAAAHGISVFIDPHMDTWSRYCGGDGAPGWTLEAAGFKLSAIHASGAASLHQEEGSIATMAWPTNNLKLAAATMYTLFFAGDDFAPKLQVKGEPIQRYLQRHYIGSLQQLAELLKAEPNVVGFDSLNEPSVGYVGRADLRSTDGLKNGTFVTGWEGMKLGAGFSVEATRYSPIFVPRGKVRHNPTGTRAWADGVQCVWEAHGVYALPPKGSAAEPSLLVPDYFSKKPDGTPVHFASDYMVPLWEKVLAMLDTVKRGNVHPYLLFAELHLDLNSVDAAKMPYELVEAANSLSEERRKALFGRQRVCVAPHWYDGLTLVLKTFRPWWTVDLMSSIPVLGSAASQRAVNRYLGQLVRQGKALPEGGAPVLIGETGVPFDLCGAKPTADMRVQILALERTMRALESALVSFTLWNYTPDNTREDGDHWNGEDLSVFSEYMRDSRDDLHSGGRALPALVRPYARKVSGTPLQMSFSAQDKKRAFKFVFCHEDGILLPTEIFVPHYQYPDGVQESHGLTLNTRVSVSDGEWSLDERHQTLYYMHTSTRKEHTISLSLP</sequence>
<comment type="similarity">
    <text evidence="1">Belongs to the glycosyl hydrolase 5 (cellulase A) family.</text>
</comment>
<dbReference type="InterPro" id="IPR052066">
    <property type="entry name" value="Glycosphingolipid_Hydrolases"/>
</dbReference>
<evidence type="ECO:0000313" key="7">
    <source>
        <dbReference type="EMBL" id="KAL1499578.1"/>
    </source>
</evidence>
<dbReference type="Gene3D" id="2.60.40.1180">
    <property type="entry name" value="Golgi alpha-mannosidase II"/>
    <property type="match status" value="1"/>
</dbReference>
<dbReference type="InterPro" id="IPR013780">
    <property type="entry name" value="Glyco_hydro_b"/>
</dbReference>
<keyword evidence="4" id="KW-1133">Transmembrane helix</keyword>
<evidence type="ECO:0000256" key="3">
    <source>
        <dbReference type="ARBA" id="ARBA00023295"/>
    </source>
</evidence>
<dbReference type="PROSITE" id="PS00659">
    <property type="entry name" value="GLYCOSYL_HYDROL_F5"/>
    <property type="match status" value="1"/>
</dbReference>
<dbReference type="InterPro" id="IPR017853">
    <property type="entry name" value="GH"/>
</dbReference>
<keyword evidence="2" id="KW-0378">Hydrolase</keyword>
<feature type="domain" description="Glycoside hydrolase family 5 C-terminal" evidence="6">
    <location>
        <begin position="642"/>
        <end position="734"/>
    </location>
</feature>
<dbReference type="GO" id="GO:0008422">
    <property type="term" value="F:beta-glucosidase activity"/>
    <property type="evidence" value="ECO:0007669"/>
    <property type="project" value="TreeGrafter"/>
</dbReference>
<dbReference type="InterPro" id="IPR041036">
    <property type="entry name" value="GH5_C"/>
</dbReference>
<evidence type="ECO:0000256" key="2">
    <source>
        <dbReference type="ARBA" id="ARBA00022801"/>
    </source>
</evidence>
<evidence type="ECO:0000256" key="1">
    <source>
        <dbReference type="ARBA" id="ARBA00005641"/>
    </source>
</evidence>
<feature type="transmembrane region" description="Helical" evidence="4">
    <location>
        <begin position="12"/>
        <end position="29"/>
    </location>
</feature>
<keyword evidence="8" id="KW-1185">Reference proteome</keyword>
<organism evidence="7 8">
    <name type="scientific">Prymnesium parvum</name>
    <name type="common">Toxic golden alga</name>
    <dbReference type="NCBI Taxonomy" id="97485"/>
    <lineage>
        <taxon>Eukaryota</taxon>
        <taxon>Haptista</taxon>
        <taxon>Haptophyta</taxon>
        <taxon>Prymnesiophyceae</taxon>
        <taxon>Prymnesiales</taxon>
        <taxon>Prymnesiaceae</taxon>
        <taxon>Prymnesium</taxon>
    </lineage>
</organism>
<dbReference type="InterPro" id="IPR001547">
    <property type="entry name" value="Glyco_hydro_5"/>
</dbReference>
<dbReference type="Proteomes" id="UP001515480">
    <property type="component" value="Unassembled WGS sequence"/>
</dbReference>
<name>A0AB34II13_PRYPA</name>
<dbReference type="SUPFAM" id="SSF51445">
    <property type="entry name" value="(Trans)glycosidases"/>
    <property type="match status" value="1"/>
</dbReference>
<proteinExistence type="inferred from homology"/>
<dbReference type="Pfam" id="PF00150">
    <property type="entry name" value="Cellulase"/>
    <property type="match status" value="1"/>
</dbReference>
<dbReference type="GO" id="GO:0016042">
    <property type="term" value="P:lipid catabolic process"/>
    <property type="evidence" value="ECO:0007669"/>
    <property type="project" value="UniProtKB-ARBA"/>
</dbReference>
<dbReference type="GO" id="GO:1901136">
    <property type="term" value="P:carbohydrate derivative catabolic process"/>
    <property type="evidence" value="ECO:0007669"/>
    <property type="project" value="UniProtKB-ARBA"/>
</dbReference>
<dbReference type="PANTHER" id="PTHR31308">
    <property type="match status" value="1"/>
</dbReference>
<keyword evidence="4" id="KW-0472">Membrane</keyword>